<keyword evidence="1" id="KW-0488">Methylation</keyword>
<dbReference type="SUPFAM" id="SSF54523">
    <property type="entry name" value="Pili subunits"/>
    <property type="match status" value="1"/>
</dbReference>
<dbReference type="Pfam" id="PF07963">
    <property type="entry name" value="N_methyl"/>
    <property type="match status" value="1"/>
</dbReference>
<dbReference type="InterPro" id="IPR045584">
    <property type="entry name" value="Pilin-like"/>
</dbReference>
<dbReference type="InterPro" id="IPR012902">
    <property type="entry name" value="N_methyl_site"/>
</dbReference>
<dbReference type="EMBL" id="JABRWJ010000005">
    <property type="protein sequence ID" value="NRF68883.1"/>
    <property type="molecule type" value="Genomic_DNA"/>
</dbReference>
<keyword evidence="2" id="KW-1133">Transmembrane helix</keyword>
<keyword evidence="2" id="KW-0812">Transmembrane</keyword>
<dbReference type="PANTHER" id="PTHR30093">
    <property type="entry name" value="GENERAL SECRETION PATHWAY PROTEIN G"/>
    <property type="match status" value="1"/>
</dbReference>
<keyword evidence="2" id="KW-0472">Membrane</keyword>
<dbReference type="PRINTS" id="PR00813">
    <property type="entry name" value="BCTERIALGSPG"/>
</dbReference>
<comment type="caution">
    <text evidence="3">The sequence shown here is derived from an EMBL/GenBank/DDBJ whole genome shotgun (WGS) entry which is preliminary data.</text>
</comment>
<dbReference type="Proteomes" id="UP000737171">
    <property type="component" value="Unassembled WGS sequence"/>
</dbReference>
<sequence length="136" mass="14852">MVSGHATTDRRRGRRGFTLIELLVVLAILATLLSVAAPRYFAAVERARETALQANLKLLREAIDKHRADTGRLPETLHSLVERRYLRQVPVDPTNDSAGAGAWQLLPHPDGSTPGVYDVRSASTGIGRDGTALDTW</sequence>
<dbReference type="NCBIfam" id="TIGR02532">
    <property type="entry name" value="IV_pilin_GFxxxE"/>
    <property type="match status" value="1"/>
</dbReference>
<evidence type="ECO:0000313" key="4">
    <source>
        <dbReference type="Proteomes" id="UP000737171"/>
    </source>
</evidence>
<dbReference type="Gene3D" id="3.30.700.10">
    <property type="entry name" value="Glycoprotein, Type 4 Pilin"/>
    <property type="match status" value="1"/>
</dbReference>
<accession>A0ABX2EJU2</accession>
<evidence type="ECO:0000313" key="3">
    <source>
        <dbReference type="EMBL" id="NRF68883.1"/>
    </source>
</evidence>
<proteinExistence type="predicted"/>
<keyword evidence="4" id="KW-1185">Reference proteome</keyword>
<name>A0ABX2EJU2_9BURK</name>
<reference evidence="3 4" key="1">
    <citation type="submission" date="2020-05" db="EMBL/GenBank/DDBJ databases">
        <title>Aquincola sp. isolate from soil.</title>
        <authorList>
            <person name="Han J."/>
            <person name="Kim D.-U."/>
        </authorList>
    </citation>
    <scope>NUCLEOTIDE SEQUENCE [LARGE SCALE GENOMIC DNA]</scope>
    <source>
        <strain evidence="3 4">S2</strain>
    </source>
</reference>
<dbReference type="PROSITE" id="PS00409">
    <property type="entry name" value="PROKAR_NTER_METHYL"/>
    <property type="match status" value="1"/>
</dbReference>
<gene>
    <name evidence="3" type="ORF">HLB44_17970</name>
</gene>
<dbReference type="PANTHER" id="PTHR30093:SF47">
    <property type="entry name" value="TYPE IV PILUS NON-CORE MINOR PILIN PILE"/>
    <property type="match status" value="1"/>
</dbReference>
<protein>
    <submittedName>
        <fullName evidence="3">Prepilin-type N-terminal cleavage/methylation domain-containing protein</fullName>
    </submittedName>
</protein>
<evidence type="ECO:0000256" key="1">
    <source>
        <dbReference type="ARBA" id="ARBA00022481"/>
    </source>
</evidence>
<evidence type="ECO:0000256" key="2">
    <source>
        <dbReference type="SAM" id="Phobius"/>
    </source>
</evidence>
<feature type="transmembrane region" description="Helical" evidence="2">
    <location>
        <begin position="20"/>
        <end position="41"/>
    </location>
</feature>
<dbReference type="InterPro" id="IPR000983">
    <property type="entry name" value="Bac_GSPG_pilin"/>
</dbReference>
<organism evidence="3 4">
    <name type="scientific">Pseudaquabacterium terrae</name>
    <dbReference type="NCBI Taxonomy" id="2732868"/>
    <lineage>
        <taxon>Bacteria</taxon>
        <taxon>Pseudomonadati</taxon>
        <taxon>Pseudomonadota</taxon>
        <taxon>Betaproteobacteria</taxon>
        <taxon>Burkholderiales</taxon>
        <taxon>Sphaerotilaceae</taxon>
        <taxon>Pseudaquabacterium</taxon>
    </lineage>
</organism>